<dbReference type="EMBL" id="BOPO01000130">
    <property type="protein sequence ID" value="GIL31197.1"/>
    <property type="molecule type" value="Genomic_DNA"/>
</dbReference>
<protein>
    <submittedName>
        <fullName evidence="1">Uncharacterized protein</fullName>
    </submittedName>
</protein>
<sequence length="126" mass="13329">MQAGRYPYAAVTDSQKGTDMIRQATITMAAGALTAGVLSALAPAAAAQATTHRPDTIFSQCQYTVVVDRAAVYADADVDSRVVEWEPQGATGYAPDGYLVGDGANFESVFAGYVKLSDLQKHDCIY</sequence>
<evidence type="ECO:0000313" key="1">
    <source>
        <dbReference type="EMBL" id="GIL31197.1"/>
    </source>
</evidence>
<reference evidence="2" key="1">
    <citation type="journal article" date="2021" name="Int. J. Syst. Evol. Microbiol.">
        <title>Actinocatenispora comari sp. nov., an endophytic actinomycete isolated from aerial parts of Comarum salesowianum.</title>
        <authorList>
            <person name="Oyunbileg N."/>
            <person name="Iizaka Y."/>
            <person name="Hamada M."/>
            <person name="Davaapurev B.O."/>
            <person name="Fukumoto A."/>
            <person name="Tsetseg B."/>
            <person name="Kato F."/>
            <person name="Tamura T."/>
            <person name="Batkhuu J."/>
            <person name="Anzai Y."/>
        </authorList>
    </citation>
    <scope>NUCLEOTIDE SEQUENCE [LARGE SCALE GENOMIC DNA]</scope>
    <source>
        <strain evidence="2">NUM-2625</strain>
    </source>
</reference>
<accession>A0A8J4AK19</accession>
<comment type="caution">
    <text evidence="1">The sequence shown here is derived from an EMBL/GenBank/DDBJ whole genome shotgun (WGS) entry which is preliminary data.</text>
</comment>
<proteinExistence type="predicted"/>
<name>A0A8J4AK19_9ACTN</name>
<evidence type="ECO:0000313" key="2">
    <source>
        <dbReference type="Proteomes" id="UP000614996"/>
    </source>
</evidence>
<keyword evidence="2" id="KW-1185">Reference proteome</keyword>
<organism evidence="1 2">
    <name type="scientific">Actinocatenispora comari</name>
    <dbReference type="NCBI Taxonomy" id="2807577"/>
    <lineage>
        <taxon>Bacteria</taxon>
        <taxon>Bacillati</taxon>
        <taxon>Actinomycetota</taxon>
        <taxon>Actinomycetes</taxon>
        <taxon>Micromonosporales</taxon>
        <taxon>Micromonosporaceae</taxon>
        <taxon>Actinocatenispora</taxon>
    </lineage>
</organism>
<gene>
    <name evidence="1" type="ORF">NUM_64510</name>
</gene>
<dbReference type="AlphaFoldDB" id="A0A8J4AK19"/>
<dbReference type="Proteomes" id="UP000614996">
    <property type="component" value="Unassembled WGS sequence"/>
</dbReference>